<dbReference type="EMBL" id="BQKC01000001">
    <property type="protein sequence ID" value="GJM54368.1"/>
    <property type="molecule type" value="Genomic_DNA"/>
</dbReference>
<evidence type="ECO:0000313" key="3">
    <source>
        <dbReference type="Proteomes" id="UP001055025"/>
    </source>
</evidence>
<feature type="transmembrane region" description="Helical" evidence="1">
    <location>
        <begin position="189"/>
        <end position="211"/>
    </location>
</feature>
<evidence type="ECO:0000313" key="2">
    <source>
        <dbReference type="EMBL" id="GJM54368.1"/>
    </source>
</evidence>
<feature type="transmembrane region" description="Helical" evidence="1">
    <location>
        <begin position="260"/>
        <end position="285"/>
    </location>
</feature>
<dbReference type="Proteomes" id="UP001055025">
    <property type="component" value="Unassembled WGS sequence"/>
</dbReference>
<feature type="transmembrane region" description="Helical" evidence="1">
    <location>
        <begin position="76"/>
        <end position="93"/>
    </location>
</feature>
<proteinExistence type="predicted"/>
<gene>
    <name evidence="2" type="ORF">ATOP_00230</name>
</gene>
<reference evidence="2" key="1">
    <citation type="journal article" date="2022" name="Int. J. Syst. Evol. Microbiol.">
        <title>Granulimonas faecalis gen. nov., sp. nov., and Leptogranulimonas caecicola gen. nov., sp. nov., novel lactate-producing Atopobiaceae bacteria isolated from mouse intestines, and an emended description of the family Atopobiaceae.</title>
        <authorList>
            <person name="Morinaga K."/>
            <person name="Kusada H."/>
            <person name="Sakamoto S."/>
            <person name="Murakami T."/>
            <person name="Toyoda A."/>
            <person name="Mori H."/>
            <person name="Meng X.Y."/>
            <person name="Takashino M."/>
            <person name="Murotomi K."/>
            <person name="Tamaki H."/>
        </authorList>
    </citation>
    <scope>NUCLEOTIDE SEQUENCE</scope>
    <source>
        <strain evidence="2">OPF53</strain>
    </source>
</reference>
<comment type="caution">
    <text evidence="2">The sequence shown here is derived from an EMBL/GenBank/DDBJ whole genome shotgun (WGS) entry which is preliminary data.</text>
</comment>
<keyword evidence="1" id="KW-0812">Transmembrane</keyword>
<dbReference type="AlphaFoldDB" id="A0AAV5AYX1"/>
<evidence type="ECO:0000256" key="1">
    <source>
        <dbReference type="SAM" id="Phobius"/>
    </source>
</evidence>
<protein>
    <recommendedName>
        <fullName evidence="4">DUF2232 domain-containing protein</fullName>
    </recommendedName>
</protein>
<keyword evidence="3" id="KW-1185">Reference proteome</keyword>
<feature type="transmembrane region" description="Helical" evidence="1">
    <location>
        <begin position="130"/>
        <end position="151"/>
    </location>
</feature>
<keyword evidence="1" id="KW-1133">Transmembrane helix</keyword>
<feature type="transmembrane region" description="Helical" evidence="1">
    <location>
        <begin position="232"/>
        <end position="254"/>
    </location>
</feature>
<dbReference type="RefSeq" id="WP_135977888.1">
    <property type="nucleotide sequence ID" value="NZ_BQKC01000001.1"/>
</dbReference>
<name>A0AAV5AYX1_9ACTN</name>
<feature type="transmembrane region" description="Helical" evidence="1">
    <location>
        <begin position="297"/>
        <end position="318"/>
    </location>
</feature>
<evidence type="ECO:0008006" key="4">
    <source>
        <dbReference type="Google" id="ProtNLM"/>
    </source>
</evidence>
<keyword evidence="1" id="KW-0472">Membrane</keyword>
<organism evidence="2 3">
    <name type="scientific">Granulimonas faecalis</name>
    <dbReference type="NCBI Taxonomy" id="2894155"/>
    <lineage>
        <taxon>Bacteria</taxon>
        <taxon>Bacillati</taxon>
        <taxon>Actinomycetota</taxon>
        <taxon>Coriobacteriia</taxon>
        <taxon>Coriobacteriales</taxon>
        <taxon>Kribbibacteriaceae</taxon>
        <taxon>Granulimonas</taxon>
    </lineage>
</organism>
<accession>A0AAV5AYX1</accession>
<sequence>MGPGGRDGRDEAPEKETSIVRYGGNRQGDSRSLVTALLWAGLGSVAVTGLSVIGVAMVAYGVSFAQVNGLSRPRKALVALACAVGLVLGLLWVQGAAAVLVKGVVDCALAWVVGSLAAGRRATVTTDYAVAAVACAAYIAIDFGFAALAGLDGAAVLTQAISSAVDEAASTYGLDVAAQLRSFSWLLGLLWPFGYFVLAGMNVLAGHYGGFLARGPSAGKVSWRPVAFDSPLWSVVVLIAGVALFAFGGVFGAGAQVARAIGLTCVLAVRFVFLMDGYAVLTWWFNRHGVGCLLRTLVLVVAIDLEVTFFVVSLLGLVDFWADFRHMRAGDGRSGAQGE</sequence>
<feature type="transmembrane region" description="Helical" evidence="1">
    <location>
        <begin position="36"/>
        <end position="64"/>
    </location>
</feature>